<sequence length="400" mass="43412">MLAVLVSGARKPSVAAINGRACGAGLEVAMACNARVATSTAQLSLPELRYGIIPGGGGTQRLPRLVGLRKALELLLTSKPVDGDEAHKFGLVDAVVSGDELLENARQMALDICARNKPLVSSLYKTDKIEPLGEAREILKFARAQTRTQPPNLQHPQVCIDVIEEGIVSGPDAGLSKACTCSFQDLLKSDTCKSLVHVFFARRDAMKVPGVTDLGLKPREIRKVAIVGGGPMGSRIAMALILNGYEVVLKEPGSRDATFGNRPNIENITSKTVVDLLDVAKKIRKTLVVVGNCTGFAVNRMFFPYTQAALLQVEHGADVYKIDRAITKFGMPMGPFRLCDHVGFDIVVATGSQFVYSFPERTYKSMLIPLMQEDKRTGENTHKGFYVYDDKHKASPDPEN</sequence>
<evidence type="ECO:0000256" key="7">
    <source>
        <dbReference type="ARBA" id="ARBA00023268"/>
    </source>
</evidence>
<accession>A0A9K3HDN6</accession>
<organism evidence="10 11">
    <name type="scientific">Helianthus annuus</name>
    <name type="common">Common sunflower</name>
    <dbReference type="NCBI Taxonomy" id="4232"/>
    <lineage>
        <taxon>Eukaryota</taxon>
        <taxon>Viridiplantae</taxon>
        <taxon>Streptophyta</taxon>
        <taxon>Embryophyta</taxon>
        <taxon>Tracheophyta</taxon>
        <taxon>Spermatophyta</taxon>
        <taxon>Magnoliopsida</taxon>
        <taxon>eudicotyledons</taxon>
        <taxon>Gunneridae</taxon>
        <taxon>Pentapetalae</taxon>
        <taxon>asterids</taxon>
        <taxon>campanulids</taxon>
        <taxon>Asterales</taxon>
        <taxon>Asteraceae</taxon>
        <taxon>Asteroideae</taxon>
        <taxon>Heliantheae alliance</taxon>
        <taxon>Heliantheae</taxon>
        <taxon>Helianthus</taxon>
    </lineage>
</organism>
<comment type="subcellular location">
    <subcellularLocation>
        <location evidence="3">Peroxisome</location>
    </subcellularLocation>
</comment>
<dbReference type="PANTHER" id="PTHR23309:SF9">
    <property type="entry name" value="PEROXISOMAL FATTY ACID BETA-OXIDATION MULTIFUNCTIONAL PROTEIN MFP2"/>
    <property type="match status" value="1"/>
</dbReference>
<comment type="catalytic activity">
    <reaction evidence="1">
        <text>a (3Z)-enoyl-CoA = a 4-saturated (2E)-enoyl-CoA</text>
        <dbReference type="Rhea" id="RHEA:45900"/>
        <dbReference type="ChEBI" id="CHEBI:85097"/>
        <dbReference type="ChEBI" id="CHEBI:85489"/>
        <dbReference type="EC" id="5.3.3.8"/>
    </reaction>
</comment>
<dbReference type="CDD" id="cd06558">
    <property type="entry name" value="crotonase-like"/>
    <property type="match status" value="1"/>
</dbReference>
<dbReference type="InterPro" id="IPR029045">
    <property type="entry name" value="ClpP/crotonase-like_dom_sf"/>
</dbReference>
<comment type="catalytic activity">
    <reaction evidence="8">
        <text>(3S)-3-hydroxybutanoyl-CoA = (3R)-3-hydroxybutanoyl-CoA</text>
        <dbReference type="Rhea" id="RHEA:21760"/>
        <dbReference type="ChEBI" id="CHEBI:57315"/>
        <dbReference type="ChEBI" id="CHEBI:57316"/>
        <dbReference type="EC" id="5.1.2.3"/>
    </reaction>
</comment>
<evidence type="ECO:0000259" key="9">
    <source>
        <dbReference type="Pfam" id="PF00725"/>
    </source>
</evidence>
<dbReference type="SUPFAM" id="SSF51735">
    <property type="entry name" value="NAD(P)-binding Rossmann-fold domains"/>
    <property type="match status" value="1"/>
</dbReference>
<dbReference type="GO" id="GO:0006635">
    <property type="term" value="P:fatty acid beta-oxidation"/>
    <property type="evidence" value="ECO:0000318"/>
    <property type="project" value="GO_Central"/>
</dbReference>
<dbReference type="GO" id="GO:0005777">
    <property type="term" value="C:peroxisome"/>
    <property type="evidence" value="ECO:0000318"/>
    <property type="project" value="GO_Central"/>
</dbReference>
<dbReference type="Proteomes" id="UP000215914">
    <property type="component" value="Unassembled WGS sequence"/>
</dbReference>
<dbReference type="InterPro" id="IPR006108">
    <property type="entry name" value="3HC_DH_C"/>
</dbReference>
<reference evidence="10" key="2">
    <citation type="submission" date="2020-06" db="EMBL/GenBank/DDBJ databases">
        <title>Helianthus annuus Genome sequencing and assembly Release 2.</title>
        <authorList>
            <person name="Gouzy J."/>
            <person name="Langlade N."/>
            <person name="Munos S."/>
        </authorList>
    </citation>
    <scope>NUCLEOTIDE SEQUENCE</scope>
    <source>
        <tissue evidence="10">Leaves</tissue>
    </source>
</reference>
<evidence type="ECO:0000313" key="10">
    <source>
        <dbReference type="EMBL" id="KAF5775078.1"/>
    </source>
</evidence>
<dbReference type="Pfam" id="PF00725">
    <property type="entry name" value="3HCDH"/>
    <property type="match status" value="1"/>
</dbReference>
<dbReference type="EC" id="4.2.1.17" evidence="10"/>
<keyword evidence="4" id="KW-0576">Peroxisome</keyword>
<keyword evidence="6 10" id="KW-0456">Lyase</keyword>
<dbReference type="InterPro" id="IPR036291">
    <property type="entry name" value="NAD(P)-bd_dom_sf"/>
</dbReference>
<dbReference type="GO" id="GO:0004300">
    <property type="term" value="F:enoyl-CoA hydratase activity"/>
    <property type="evidence" value="ECO:0007669"/>
    <property type="project" value="UniProtKB-EC"/>
</dbReference>
<dbReference type="GO" id="GO:0004165">
    <property type="term" value="F:delta(3)-delta(2)-enoyl-CoA isomerase activity"/>
    <property type="evidence" value="ECO:0007669"/>
    <property type="project" value="UniProtKB-EC"/>
</dbReference>
<keyword evidence="11" id="KW-1185">Reference proteome</keyword>
<protein>
    <submittedName>
        <fullName evidence="10">Isomerase, Enoyl-CoA hydratase, 3-hydroxyacyl-CoA dehydrogenase</fullName>
        <ecNumber evidence="10">1.1.1.35</ecNumber>
        <ecNumber evidence="10">4.2.1.17</ecNumber>
        <ecNumber evidence="10">5.-.-.-</ecNumber>
    </submittedName>
</protein>
<dbReference type="PANTHER" id="PTHR23309">
    <property type="entry name" value="3-HYDROXYACYL-COA DEHYROGENASE"/>
    <property type="match status" value="1"/>
</dbReference>
<evidence type="ECO:0000256" key="8">
    <source>
        <dbReference type="ARBA" id="ARBA00023701"/>
    </source>
</evidence>
<dbReference type="Gene3D" id="3.90.226.10">
    <property type="entry name" value="2-enoyl-CoA Hydratase, Chain A, domain 1"/>
    <property type="match status" value="1"/>
</dbReference>
<evidence type="ECO:0000256" key="5">
    <source>
        <dbReference type="ARBA" id="ARBA00023235"/>
    </source>
</evidence>
<dbReference type="Gene3D" id="3.40.50.720">
    <property type="entry name" value="NAD(P)-binding Rossmann-like Domain"/>
    <property type="match status" value="1"/>
</dbReference>
<dbReference type="InterPro" id="IPR001753">
    <property type="entry name" value="Enoyl-CoA_hydra/iso"/>
</dbReference>
<gene>
    <name evidence="10" type="ORF">HanXRQr2_Chr13g0608011</name>
</gene>
<evidence type="ECO:0000313" key="11">
    <source>
        <dbReference type="Proteomes" id="UP000215914"/>
    </source>
</evidence>
<dbReference type="EC" id="5.-.-.-" evidence="10"/>
<dbReference type="SUPFAM" id="SSF48179">
    <property type="entry name" value="6-phosphogluconate dehydrogenase C-terminal domain-like"/>
    <property type="match status" value="1"/>
</dbReference>
<evidence type="ECO:0000256" key="3">
    <source>
        <dbReference type="ARBA" id="ARBA00004275"/>
    </source>
</evidence>
<evidence type="ECO:0000256" key="4">
    <source>
        <dbReference type="ARBA" id="ARBA00023140"/>
    </source>
</evidence>
<evidence type="ECO:0000256" key="1">
    <source>
        <dbReference type="ARBA" id="ARBA00000452"/>
    </source>
</evidence>
<comment type="catalytic activity">
    <reaction evidence="2">
        <text>a (3E)-enoyl-CoA = a 4-saturated (2E)-enoyl-CoA</text>
        <dbReference type="Rhea" id="RHEA:45228"/>
        <dbReference type="ChEBI" id="CHEBI:58521"/>
        <dbReference type="ChEBI" id="CHEBI:85097"/>
        <dbReference type="EC" id="5.3.3.8"/>
    </reaction>
</comment>
<keyword evidence="5 10" id="KW-0413">Isomerase</keyword>
<reference evidence="10" key="1">
    <citation type="journal article" date="2017" name="Nature">
        <title>The sunflower genome provides insights into oil metabolism, flowering and Asterid evolution.</title>
        <authorList>
            <person name="Badouin H."/>
            <person name="Gouzy J."/>
            <person name="Grassa C.J."/>
            <person name="Murat F."/>
            <person name="Staton S.E."/>
            <person name="Cottret L."/>
            <person name="Lelandais-Briere C."/>
            <person name="Owens G.L."/>
            <person name="Carrere S."/>
            <person name="Mayjonade B."/>
            <person name="Legrand L."/>
            <person name="Gill N."/>
            <person name="Kane N.C."/>
            <person name="Bowers J.E."/>
            <person name="Hubner S."/>
            <person name="Bellec A."/>
            <person name="Berard A."/>
            <person name="Berges H."/>
            <person name="Blanchet N."/>
            <person name="Boniface M.C."/>
            <person name="Brunel D."/>
            <person name="Catrice O."/>
            <person name="Chaidir N."/>
            <person name="Claudel C."/>
            <person name="Donnadieu C."/>
            <person name="Faraut T."/>
            <person name="Fievet G."/>
            <person name="Helmstetter N."/>
            <person name="King M."/>
            <person name="Knapp S.J."/>
            <person name="Lai Z."/>
            <person name="Le Paslier M.C."/>
            <person name="Lippi Y."/>
            <person name="Lorenzon L."/>
            <person name="Mandel J.R."/>
            <person name="Marage G."/>
            <person name="Marchand G."/>
            <person name="Marquand E."/>
            <person name="Bret-Mestries E."/>
            <person name="Morien E."/>
            <person name="Nambeesan S."/>
            <person name="Nguyen T."/>
            <person name="Pegot-Espagnet P."/>
            <person name="Pouilly N."/>
            <person name="Raftis F."/>
            <person name="Sallet E."/>
            <person name="Schiex T."/>
            <person name="Thomas J."/>
            <person name="Vandecasteele C."/>
            <person name="Vares D."/>
            <person name="Vear F."/>
            <person name="Vautrin S."/>
            <person name="Crespi M."/>
            <person name="Mangin B."/>
            <person name="Burke J.M."/>
            <person name="Salse J."/>
            <person name="Munos S."/>
            <person name="Vincourt P."/>
            <person name="Rieseberg L.H."/>
            <person name="Langlade N.B."/>
        </authorList>
    </citation>
    <scope>NUCLEOTIDE SEQUENCE</scope>
    <source>
        <tissue evidence="10">Leaves</tissue>
    </source>
</reference>
<evidence type="ECO:0000256" key="6">
    <source>
        <dbReference type="ARBA" id="ARBA00023239"/>
    </source>
</evidence>
<dbReference type="AlphaFoldDB" id="A0A9K3HDN6"/>
<proteinExistence type="predicted"/>
<dbReference type="GO" id="GO:0008692">
    <property type="term" value="F:3-hydroxybutyryl-CoA epimerase activity"/>
    <property type="evidence" value="ECO:0007669"/>
    <property type="project" value="UniProtKB-EC"/>
</dbReference>
<dbReference type="Gramene" id="mRNA:HanXRQr2_Chr13g0608011">
    <property type="protein sequence ID" value="mRNA:HanXRQr2_Chr13g0608011"/>
    <property type="gene ID" value="HanXRQr2_Chr13g0608011"/>
</dbReference>
<dbReference type="Gene3D" id="1.10.1040.50">
    <property type="match status" value="1"/>
</dbReference>
<evidence type="ECO:0000256" key="2">
    <source>
        <dbReference type="ARBA" id="ARBA00000765"/>
    </source>
</evidence>
<comment type="caution">
    <text evidence="10">The sequence shown here is derived from an EMBL/GenBank/DDBJ whole genome shotgun (WGS) entry which is preliminary data.</text>
</comment>
<dbReference type="EMBL" id="MNCJ02000328">
    <property type="protein sequence ID" value="KAF5775078.1"/>
    <property type="molecule type" value="Genomic_DNA"/>
</dbReference>
<dbReference type="Pfam" id="PF00378">
    <property type="entry name" value="ECH_1"/>
    <property type="match status" value="1"/>
</dbReference>
<dbReference type="GO" id="GO:0003857">
    <property type="term" value="F:(3S)-3-hydroxyacyl-CoA dehydrogenase (NAD+) activity"/>
    <property type="evidence" value="ECO:0000318"/>
    <property type="project" value="GO_Central"/>
</dbReference>
<keyword evidence="7" id="KW-0511">Multifunctional enzyme</keyword>
<keyword evidence="10" id="KW-0560">Oxidoreductase</keyword>
<dbReference type="InterPro" id="IPR008927">
    <property type="entry name" value="6-PGluconate_DH-like_C_sf"/>
</dbReference>
<dbReference type="EC" id="1.1.1.35" evidence="10"/>
<feature type="domain" description="3-hydroxyacyl-CoA dehydrogenase C-terminal" evidence="9">
    <location>
        <begin position="295"/>
        <end position="388"/>
    </location>
</feature>
<name>A0A9K3HDN6_HELAN</name>
<dbReference type="SUPFAM" id="SSF52096">
    <property type="entry name" value="ClpP/crotonase"/>
    <property type="match status" value="1"/>
</dbReference>